<gene>
    <name evidence="2" type="ORF">PHYSODRAFT_324133</name>
</gene>
<sequence length="199" mass="21707">MRSAQVARSISSLAQDGGGHDPRFKYPPNSSFCTCGDSHNAAHEAPNIWEDLVAKKLNATGTACRPPTVETPQDAVSVKRAAVVARRDDHNPFFQISGILNAWIMMKVLGWDSGSTQLVTLDRALPSPVDELRHAMLGPDHPIVGGNELQQHGVRFETVLLAPYEARGPMMSHLQITRLARPHQCVLAGIRVASRYVGE</sequence>
<accession>G4YR95</accession>
<evidence type="ECO:0000313" key="3">
    <source>
        <dbReference type="Proteomes" id="UP000002640"/>
    </source>
</evidence>
<dbReference type="GeneID" id="20645070"/>
<dbReference type="InParanoid" id="G4YR95"/>
<feature type="region of interest" description="Disordered" evidence="1">
    <location>
        <begin position="1"/>
        <end position="22"/>
    </location>
</feature>
<keyword evidence="3" id="KW-1185">Reference proteome</keyword>
<organism evidence="2 3">
    <name type="scientific">Phytophthora sojae (strain P6497)</name>
    <name type="common">Soybean stem and root rot agent</name>
    <name type="synonym">Phytophthora megasperma f. sp. glycines</name>
    <dbReference type="NCBI Taxonomy" id="1094619"/>
    <lineage>
        <taxon>Eukaryota</taxon>
        <taxon>Sar</taxon>
        <taxon>Stramenopiles</taxon>
        <taxon>Oomycota</taxon>
        <taxon>Peronosporomycetes</taxon>
        <taxon>Peronosporales</taxon>
        <taxon>Peronosporaceae</taxon>
        <taxon>Phytophthora</taxon>
    </lineage>
</organism>
<protein>
    <submittedName>
        <fullName evidence="2">Uncharacterized protein</fullName>
    </submittedName>
</protein>
<evidence type="ECO:0000256" key="1">
    <source>
        <dbReference type="SAM" id="MobiDB-lite"/>
    </source>
</evidence>
<reference evidence="2 3" key="1">
    <citation type="journal article" date="2006" name="Science">
        <title>Phytophthora genome sequences uncover evolutionary origins and mechanisms of pathogenesis.</title>
        <authorList>
            <person name="Tyler B.M."/>
            <person name="Tripathy S."/>
            <person name="Zhang X."/>
            <person name="Dehal P."/>
            <person name="Jiang R.H."/>
            <person name="Aerts A."/>
            <person name="Arredondo F.D."/>
            <person name="Baxter L."/>
            <person name="Bensasson D."/>
            <person name="Beynon J.L."/>
            <person name="Chapman J."/>
            <person name="Damasceno C.M."/>
            <person name="Dorrance A.E."/>
            <person name="Dou D."/>
            <person name="Dickerman A.W."/>
            <person name="Dubchak I.L."/>
            <person name="Garbelotto M."/>
            <person name="Gijzen M."/>
            <person name="Gordon S.G."/>
            <person name="Govers F."/>
            <person name="Grunwald N.J."/>
            <person name="Huang W."/>
            <person name="Ivors K.L."/>
            <person name="Jones R.W."/>
            <person name="Kamoun S."/>
            <person name="Krampis K."/>
            <person name="Lamour K.H."/>
            <person name="Lee M.K."/>
            <person name="McDonald W.H."/>
            <person name="Medina M."/>
            <person name="Meijer H.J."/>
            <person name="Nordberg E.K."/>
            <person name="Maclean D.J."/>
            <person name="Ospina-Giraldo M.D."/>
            <person name="Morris P.F."/>
            <person name="Phuntumart V."/>
            <person name="Putnam N.H."/>
            <person name="Rash S."/>
            <person name="Rose J.K."/>
            <person name="Sakihama Y."/>
            <person name="Salamov A.A."/>
            <person name="Savidor A."/>
            <person name="Scheuring C.F."/>
            <person name="Smith B.M."/>
            <person name="Sobral B.W."/>
            <person name="Terry A."/>
            <person name="Torto-Alalibo T.A."/>
            <person name="Win J."/>
            <person name="Xu Z."/>
            <person name="Zhang H."/>
            <person name="Grigoriev I.V."/>
            <person name="Rokhsar D.S."/>
            <person name="Boore J.L."/>
        </authorList>
    </citation>
    <scope>NUCLEOTIDE SEQUENCE [LARGE SCALE GENOMIC DNA]</scope>
    <source>
        <strain evidence="2 3">P6497</strain>
    </source>
</reference>
<dbReference type="AlphaFoldDB" id="G4YR95"/>
<name>G4YR95_PHYSP</name>
<dbReference type="EMBL" id="JH159152">
    <property type="protein sequence ID" value="EGZ22829.1"/>
    <property type="molecule type" value="Genomic_DNA"/>
</dbReference>
<feature type="compositionally biased region" description="Polar residues" evidence="1">
    <location>
        <begin position="1"/>
        <end position="14"/>
    </location>
</feature>
<evidence type="ECO:0000313" key="2">
    <source>
        <dbReference type="EMBL" id="EGZ22829.1"/>
    </source>
</evidence>
<dbReference type="RefSeq" id="XP_009518117.1">
    <property type="nucleotide sequence ID" value="XM_009519822.1"/>
</dbReference>
<proteinExistence type="predicted"/>
<dbReference type="KEGG" id="psoj:PHYSODRAFT_324133"/>
<dbReference type="Proteomes" id="UP000002640">
    <property type="component" value="Unassembled WGS sequence"/>
</dbReference>